<name>A0ABP7LFR0_9SPHN</name>
<organism evidence="3 4">
    <name type="scientific">Sphingomonas limnosediminicola</name>
    <dbReference type="NCBI Taxonomy" id="940133"/>
    <lineage>
        <taxon>Bacteria</taxon>
        <taxon>Pseudomonadati</taxon>
        <taxon>Pseudomonadota</taxon>
        <taxon>Alphaproteobacteria</taxon>
        <taxon>Sphingomonadales</taxon>
        <taxon>Sphingomonadaceae</taxon>
        <taxon>Sphingomonas</taxon>
    </lineage>
</organism>
<dbReference type="Pfam" id="PF07589">
    <property type="entry name" value="PEP-CTERM"/>
    <property type="match status" value="1"/>
</dbReference>
<gene>
    <name evidence="3" type="ORF">GCM10022276_17090</name>
</gene>
<dbReference type="RefSeq" id="WP_344699257.1">
    <property type="nucleotide sequence ID" value="NZ_BAABBM010000001.1"/>
</dbReference>
<accession>A0ABP7LFR0</accession>
<dbReference type="InterPro" id="IPR013424">
    <property type="entry name" value="Ice-binding_C"/>
</dbReference>
<sequence>MKCALAVSMGIALSLLSSTPAEARGIVIDAPEFLPTLSSITPCTIGGSTCDPTATNLSGGVLANAYIYDRGIVSFGSPLPDTVTASTDLRTLGIPLIAPLYEPGPSGVPGPFGEVQVGNVAPGSLNFSLAQPTFGSDLFIITWLDPTLDQGFPPVPLIALIIDASTGEARFQFIHGMENTLSGDQAFPDTTGRLLGYAVDGQNLIDDTPDITGDNAYSVKLSAVASVPEPATWLAMLIGFAAMGLALRRSRRSLAHAI</sequence>
<evidence type="ECO:0000256" key="1">
    <source>
        <dbReference type="SAM" id="SignalP"/>
    </source>
</evidence>
<feature type="domain" description="Ice-binding protein C-terminal" evidence="2">
    <location>
        <begin position="226"/>
        <end position="249"/>
    </location>
</feature>
<comment type="caution">
    <text evidence="3">The sequence shown here is derived from an EMBL/GenBank/DDBJ whole genome shotgun (WGS) entry which is preliminary data.</text>
</comment>
<keyword evidence="4" id="KW-1185">Reference proteome</keyword>
<feature type="chain" id="PRO_5047280501" description="Ice-binding protein C-terminal domain-containing protein" evidence="1">
    <location>
        <begin position="24"/>
        <end position="258"/>
    </location>
</feature>
<evidence type="ECO:0000259" key="2">
    <source>
        <dbReference type="Pfam" id="PF07589"/>
    </source>
</evidence>
<reference evidence="4" key="1">
    <citation type="journal article" date="2019" name="Int. J. Syst. Evol. Microbiol.">
        <title>The Global Catalogue of Microorganisms (GCM) 10K type strain sequencing project: providing services to taxonomists for standard genome sequencing and annotation.</title>
        <authorList>
            <consortium name="The Broad Institute Genomics Platform"/>
            <consortium name="The Broad Institute Genome Sequencing Center for Infectious Disease"/>
            <person name="Wu L."/>
            <person name="Ma J."/>
        </authorList>
    </citation>
    <scope>NUCLEOTIDE SEQUENCE [LARGE SCALE GENOMIC DNA]</scope>
    <source>
        <strain evidence="4">JCM 17543</strain>
    </source>
</reference>
<dbReference type="Proteomes" id="UP001500827">
    <property type="component" value="Unassembled WGS sequence"/>
</dbReference>
<feature type="signal peptide" evidence="1">
    <location>
        <begin position="1"/>
        <end position="23"/>
    </location>
</feature>
<evidence type="ECO:0000313" key="3">
    <source>
        <dbReference type="EMBL" id="GAA3898739.1"/>
    </source>
</evidence>
<proteinExistence type="predicted"/>
<dbReference type="NCBIfam" id="TIGR02595">
    <property type="entry name" value="PEP_CTERM"/>
    <property type="match status" value="1"/>
</dbReference>
<dbReference type="NCBIfam" id="NF035944">
    <property type="entry name" value="PEPxxWA-CTERM"/>
    <property type="match status" value="1"/>
</dbReference>
<keyword evidence="1" id="KW-0732">Signal</keyword>
<dbReference type="EMBL" id="BAABBM010000001">
    <property type="protein sequence ID" value="GAA3898739.1"/>
    <property type="molecule type" value="Genomic_DNA"/>
</dbReference>
<evidence type="ECO:0000313" key="4">
    <source>
        <dbReference type="Proteomes" id="UP001500827"/>
    </source>
</evidence>
<protein>
    <recommendedName>
        <fullName evidence="2">Ice-binding protein C-terminal domain-containing protein</fullName>
    </recommendedName>
</protein>